<comment type="caution">
    <text evidence="1">The sequence shown here is derived from an EMBL/GenBank/DDBJ whole genome shotgun (WGS) entry which is preliminary data.</text>
</comment>
<sequence length="109" mass="12657">MNRVYKIPLGEIAPNDLDGIRQLIKNNESIFENYVLSDFAADDPRYCYCDDSLLVEQIESDYFSFSAKVSYYAGCSDLNKDHDVLKSVRYKIHDSSIVFELDETPWDVR</sequence>
<reference evidence="1 2" key="1">
    <citation type="submission" date="2016-03" db="EMBL/GenBank/DDBJ databases">
        <title>Genome sequence of Providencia stuartii strain, isolated from the salivary glands of larval Lucilia sericata.</title>
        <authorList>
            <person name="Yuan Y."/>
            <person name="Zhang Y."/>
            <person name="Fu S."/>
            <person name="Crippen T.L."/>
            <person name="Visi D."/>
            <person name="Benbow M.E."/>
            <person name="Allen M."/>
            <person name="Tomberlin J.K."/>
            <person name="Sze S.-H."/>
            <person name="Tarone A.M."/>
        </authorList>
    </citation>
    <scope>NUCLEOTIDE SEQUENCE [LARGE SCALE GENOMIC DNA]</scope>
    <source>
        <strain evidence="1 2">Crippen</strain>
    </source>
</reference>
<dbReference type="AlphaFoldDB" id="A0A1S1HJB6"/>
<organism evidence="1 2">
    <name type="scientific">Providencia stuartii</name>
    <dbReference type="NCBI Taxonomy" id="588"/>
    <lineage>
        <taxon>Bacteria</taxon>
        <taxon>Pseudomonadati</taxon>
        <taxon>Pseudomonadota</taxon>
        <taxon>Gammaproteobacteria</taxon>
        <taxon>Enterobacterales</taxon>
        <taxon>Morganellaceae</taxon>
        <taxon>Providencia</taxon>
    </lineage>
</organism>
<keyword evidence="2" id="KW-1185">Reference proteome</keyword>
<evidence type="ECO:0000313" key="2">
    <source>
        <dbReference type="Proteomes" id="UP000179588"/>
    </source>
</evidence>
<evidence type="ECO:0000313" key="1">
    <source>
        <dbReference type="EMBL" id="OHT22374.1"/>
    </source>
</evidence>
<accession>A0A1S1HJB6</accession>
<protein>
    <submittedName>
        <fullName evidence="1">Uncharacterized protein</fullName>
    </submittedName>
</protein>
<gene>
    <name evidence="1" type="ORF">A3Q29_11200</name>
</gene>
<dbReference type="EMBL" id="LVIE01000234">
    <property type="protein sequence ID" value="OHT22374.1"/>
    <property type="molecule type" value="Genomic_DNA"/>
</dbReference>
<dbReference type="Proteomes" id="UP000179588">
    <property type="component" value="Unassembled WGS sequence"/>
</dbReference>
<proteinExistence type="predicted"/>
<name>A0A1S1HJB6_PROST</name>